<keyword evidence="8" id="KW-1185">Reference proteome</keyword>
<dbReference type="Proteomes" id="UP001221909">
    <property type="component" value="Unassembled WGS sequence"/>
</dbReference>
<comment type="caution">
    <text evidence="7">The sequence shown here is derived from an EMBL/GenBank/DDBJ whole genome shotgun (WGS) entry which is preliminary data.</text>
</comment>
<dbReference type="InterPro" id="IPR029052">
    <property type="entry name" value="Metallo-depent_PP-like"/>
</dbReference>
<evidence type="ECO:0000256" key="3">
    <source>
        <dbReference type="ARBA" id="ARBA00022801"/>
    </source>
</evidence>
<dbReference type="GO" id="GO:0008803">
    <property type="term" value="F:bis(5'-nucleosyl)-tetraphosphatase (symmetrical) activity"/>
    <property type="evidence" value="ECO:0007669"/>
    <property type="project" value="UniProtKB-EC"/>
</dbReference>
<evidence type="ECO:0000256" key="4">
    <source>
        <dbReference type="ARBA" id="ARBA00049417"/>
    </source>
</evidence>
<reference evidence="7 8" key="1">
    <citation type="submission" date="2023-02" db="EMBL/GenBank/DDBJ databases">
        <title>Mannheimia cairiniae sp. nov., a novel species of Mannheimia obtained from moscovy ducks (Cairina moschata) and reclassification of Mannheimia ovis as heterotypic synonym of Mannheimia pernigra.</title>
        <authorList>
            <person name="Christensen H."/>
        </authorList>
    </citation>
    <scope>NUCLEOTIDE SEQUENCE [LARGE SCALE GENOMIC DNA]</scope>
    <source>
        <strain evidence="7 8">AT1</strain>
    </source>
</reference>
<dbReference type="NCBIfam" id="NF001204">
    <property type="entry name" value="PRK00166.1"/>
    <property type="match status" value="1"/>
</dbReference>
<dbReference type="SUPFAM" id="SSF56300">
    <property type="entry name" value="Metallo-dependent phosphatases"/>
    <property type="match status" value="1"/>
</dbReference>
<evidence type="ECO:0000256" key="1">
    <source>
        <dbReference type="ARBA" id="ARBA00003413"/>
    </source>
</evidence>
<sequence length="270" mass="31467">MATYIVGDLHGCFKEFQLLLDKVKYDPTQDELFLTGDLVARGEDSLSCLRFVKDPANNAKTVLGNHDLHLLSTLLGIKKVKPNDKVDAIFEAKDRADLQNWLRNQPLVIQHPTHKFLLTHAGISPEWDLPTTLACAKEAEQILQREDYANYLAQMYENHPERWHSDLQGIERWRYIINVFTRMRFCYTDKRLDFLCKSPIEEAPKELVPWFELDNPLFSNTDILFGHWASLMGKCSRPNIYALDTGCAWGSYLTMIRWEDKQIFTQMRLK</sequence>
<evidence type="ECO:0000259" key="6">
    <source>
        <dbReference type="Pfam" id="PF00149"/>
    </source>
</evidence>
<evidence type="ECO:0000313" key="7">
    <source>
        <dbReference type="EMBL" id="MDD0824927.1"/>
    </source>
</evidence>
<feature type="domain" description="Calcineurin-like phosphoesterase" evidence="6">
    <location>
        <begin position="3"/>
        <end position="135"/>
    </location>
</feature>
<evidence type="ECO:0000256" key="5">
    <source>
        <dbReference type="HAMAP-Rule" id="MF_00199"/>
    </source>
</evidence>
<dbReference type="RefSeq" id="WP_273748683.1">
    <property type="nucleotide sequence ID" value="NZ_JAQSJE010000009.1"/>
</dbReference>
<evidence type="ECO:0000313" key="8">
    <source>
        <dbReference type="Proteomes" id="UP001221909"/>
    </source>
</evidence>
<comment type="similarity">
    <text evidence="2 5">Belongs to the Ap4A hydrolase family.</text>
</comment>
<accession>A0ABT5MSF6</accession>
<dbReference type="InterPro" id="IPR004617">
    <property type="entry name" value="ApaH"/>
</dbReference>
<keyword evidence="3 5" id="KW-0378">Hydrolase</keyword>
<proteinExistence type="inferred from homology"/>
<dbReference type="NCBIfam" id="TIGR00668">
    <property type="entry name" value="apaH"/>
    <property type="match status" value="1"/>
</dbReference>
<dbReference type="HAMAP" id="MF_00199">
    <property type="entry name" value="ApaH"/>
    <property type="match status" value="1"/>
</dbReference>
<gene>
    <name evidence="5 7" type="primary">apaH</name>
    <name evidence="7" type="ORF">PTQ27_10695</name>
</gene>
<organism evidence="7 8">
    <name type="scientific">Mannheimia cairinae</name>
    <dbReference type="NCBI Taxonomy" id="3025936"/>
    <lineage>
        <taxon>Bacteria</taxon>
        <taxon>Pseudomonadati</taxon>
        <taxon>Pseudomonadota</taxon>
        <taxon>Gammaproteobacteria</taxon>
        <taxon>Pasteurellales</taxon>
        <taxon>Pasteurellaceae</taxon>
        <taxon>Mannheimia</taxon>
    </lineage>
</organism>
<protein>
    <recommendedName>
        <fullName evidence="5">Bis(5'-nucleosyl)-tetraphosphatase, symmetrical</fullName>
        <ecNumber evidence="5">3.6.1.41</ecNumber>
    </recommendedName>
    <alternativeName>
        <fullName evidence="5">Ap4A hydrolase</fullName>
    </alternativeName>
    <alternativeName>
        <fullName evidence="5">Diadenosine 5',5'''-P1,P4-tetraphosphate pyrophosphohydrolase</fullName>
    </alternativeName>
    <alternativeName>
        <fullName evidence="5">Diadenosine tetraphosphatase</fullName>
    </alternativeName>
</protein>
<comment type="catalytic activity">
    <reaction evidence="4 5">
        <text>P(1),P(4)-bis(5'-adenosyl) tetraphosphate + H2O = 2 ADP + 2 H(+)</text>
        <dbReference type="Rhea" id="RHEA:24252"/>
        <dbReference type="ChEBI" id="CHEBI:15377"/>
        <dbReference type="ChEBI" id="CHEBI:15378"/>
        <dbReference type="ChEBI" id="CHEBI:58141"/>
        <dbReference type="ChEBI" id="CHEBI:456216"/>
        <dbReference type="EC" id="3.6.1.41"/>
    </reaction>
</comment>
<name>A0ABT5MSF6_9PAST</name>
<dbReference type="PANTHER" id="PTHR40942:SF4">
    <property type="entry name" value="CYTOCHROME C5"/>
    <property type="match status" value="1"/>
</dbReference>
<comment type="function">
    <text evidence="1 5">Hydrolyzes diadenosine 5',5'''-P1,P4-tetraphosphate to yield ADP.</text>
</comment>
<dbReference type="Pfam" id="PF00149">
    <property type="entry name" value="Metallophos"/>
    <property type="match status" value="1"/>
</dbReference>
<dbReference type="PIRSF" id="PIRSF000903">
    <property type="entry name" value="B5n-ttraPtase_sm"/>
    <property type="match status" value="1"/>
</dbReference>
<dbReference type="CDD" id="cd07422">
    <property type="entry name" value="MPP_ApaH"/>
    <property type="match status" value="1"/>
</dbReference>
<dbReference type="EC" id="3.6.1.41" evidence="5"/>
<dbReference type="PANTHER" id="PTHR40942">
    <property type="match status" value="1"/>
</dbReference>
<evidence type="ECO:0000256" key="2">
    <source>
        <dbReference type="ARBA" id="ARBA00005419"/>
    </source>
</evidence>
<dbReference type="EMBL" id="JAQSJE010000009">
    <property type="protein sequence ID" value="MDD0824927.1"/>
    <property type="molecule type" value="Genomic_DNA"/>
</dbReference>
<dbReference type="Gene3D" id="3.60.21.10">
    <property type="match status" value="1"/>
</dbReference>
<dbReference type="InterPro" id="IPR004843">
    <property type="entry name" value="Calcineurin-like_PHP"/>
</dbReference>